<evidence type="ECO:0000313" key="1">
    <source>
        <dbReference type="EMBL" id="MBJ7598609.1"/>
    </source>
</evidence>
<organism evidence="1 2">
    <name type="scientific">Candidatus Nephthysia bennettiae</name>
    <dbReference type="NCBI Taxonomy" id="3127016"/>
    <lineage>
        <taxon>Bacteria</taxon>
        <taxon>Bacillati</taxon>
        <taxon>Candidatus Dormiibacterota</taxon>
        <taxon>Candidatus Dormibacteria</taxon>
        <taxon>Candidatus Dormibacterales</taxon>
        <taxon>Candidatus Dormibacteraceae</taxon>
        <taxon>Candidatus Nephthysia</taxon>
    </lineage>
</organism>
<evidence type="ECO:0000313" key="2">
    <source>
        <dbReference type="Proteomes" id="UP000612893"/>
    </source>
</evidence>
<dbReference type="EMBL" id="JAEKNR010000118">
    <property type="protein sequence ID" value="MBJ7598609.1"/>
    <property type="molecule type" value="Genomic_DNA"/>
</dbReference>
<proteinExistence type="predicted"/>
<keyword evidence="2" id="KW-1185">Reference proteome</keyword>
<accession>A0A934N9F1</accession>
<reference evidence="1" key="1">
    <citation type="submission" date="2020-10" db="EMBL/GenBank/DDBJ databases">
        <title>Ca. Dormibacterota MAGs.</title>
        <authorList>
            <person name="Montgomery K."/>
        </authorList>
    </citation>
    <scope>NUCLEOTIDE SEQUENCE [LARGE SCALE GENOMIC DNA]</scope>
    <source>
        <strain evidence="1">SC8812_S17_10</strain>
    </source>
</reference>
<sequence length="90" mass="10444">MPTRRPRHAITETPPVQQALDELRRELGADRVEIAELVILGAREKLARLRAEQHRRAQLVKRLAARIRNRRVPREAAAAQEVRRTGWARN</sequence>
<dbReference type="Proteomes" id="UP000612893">
    <property type="component" value="Unassembled WGS sequence"/>
</dbReference>
<gene>
    <name evidence="1" type="ORF">JF922_11055</name>
</gene>
<comment type="caution">
    <text evidence="1">The sequence shown here is derived from an EMBL/GenBank/DDBJ whole genome shotgun (WGS) entry which is preliminary data.</text>
</comment>
<dbReference type="RefSeq" id="WP_338201749.1">
    <property type="nucleotide sequence ID" value="NZ_JAEKNR010000118.1"/>
</dbReference>
<protein>
    <submittedName>
        <fullName evidence="1">Uncharacterized protein</fullName>
    </submittedName>
</protein>
<name>A0A934N9F1_9BACT</name>
<dbReference type="AlphaFoldDB" id="A0A934N9F1"/>